<keyword evidence="6" id="KW-0472">Membrane</keyword>
<evidence type="ECO:0000313" key="9">
    <source>
        <dbReference type="EMBL" id="KAJ3647536.1"/>
    </source>
</evidence>
<proteinExistence type="predicted"/>
<keyword evidence="4" id="KW-1015">Disulfide bond</keyword>
<evidence type="ECO:0000256" key="7">
    <source>
        <dbReference type="SAM" id="SignalP"/>
    </source>
</evidence>
<evidence type="ECO:0000256" key="2">
    <source>
        <dbReference type="ARBA" id="ARBA00022525"/>
    </source>
</evidence>
<dbReference type="InterPro" id="IPR013783">
    <property type="entry name" value="Ig-like_fold"/>
</dbReference>
<dbReference type="InterPro" id="IPR000716">
    <property type="entry name" value="Thyroglobulin_1"/>
</dbReference>
<organism evidence="9 10">
    <name type="scientific">Zophobas morio</name>
    <dbReference type="NCBI Taxonomy" id="2755281"/>
    <lineage>
        <taxon>Eukaryota</taxon>
        <taxon>Metazoa</taxon>
        <taxon>Ecdysozoa</taxon>
        <taxon>Arthropoda</taxon>
        <taxon>Hexapoda</taxon>
        <taxon>Insecta</taxon>
        <taxon>Pterygota</taxon>
        <taxon>Neoptera</taxon>
        <taxon>Endopterygota</taxon>
        <taxon>Coleoptera</taxon>
        <taxon>Polyphaga</taxon>
        <taxon>Cucujiformia</taxon>
        <taxon>Tenebrionidae</taxon>
        <taxon>Zophobas</taxon>
    </lineage>
</organism>
<dbReference type="PANTHER" id="PTHR12352:SF24">
    <property type="entry name" value="THYROGLOBULIN TYPE-1 DOMAIN-CONTAINING PROTEIN"/>
    <property type="match status" value="1"/>
</dbReference>
<evidence type="ECO:0000256" key="4">
    <source>
        <dbReference type="ARBA" id="ARBA00023157"/>
    </source>
</evidence>
<sequence>MKFLLLFFCVVKILRAQEDAVLCSGQTCSTYITENPCAALPEKCKIQNSTYNGLFLPSPDPCGCCQYCLENLNENEFCARGEVGGLIPESICGPGLTCFQDVQGADSRCVKMTDAVAKDDTLSTLYPCSKAQADYDKRREDETSGFLETRPDCDDDGLYQPYKCVLGQTCFCVDKLGKRIFGEIPFTSTADLNLKCECSRKYHEVLKFFDKTDLHPNEHFRCTSNGDYDTIQCIGDACMCTDAQDGAPTFPNEAPVNISLISSTTLPSCFKKNLHKTNKYYHACAEKYLSILEELEGYKSDGYDTVFEMEEYPKCDLEGQYAPVQKNETTDPVSYYCSFPNGTQIGEYQGSDETVMDCNCARTLLLMEGALEKPQCCQNGNFNPVQCRRGTCYCVDADGSQDVNKPENTEDCAGSIEYSRRRKSKNPVVLEAPILENISHNSITIRVENFTYAFSQPRECIIQYKEENDAHFKNSSTYCSSKDLVDKTFTIPSVDTIKFRYKIRLLLINSDRYYSDQGIPELITPTKLHFSQVTNNSLRLTRFPPKNEISKYHFNFTCTQSFCQYTATSVLSGYVIKHLKPSTTCTIFAYILQNGTGWHLYDKISNTTLATTVDDNEMPDNITYNQNKMVISFKGCSKFSGPINYTFMYTDGNSFTHHMEVHKKIIEENIELQASRNYSVIVTATRMNYQRSKTYQLQTAPDTPKEVRNLTIDCRSSSTVWLRWLPPDPPTGQVSKYIISQGNSTIPPDNDNRDTFISTNIQLEPNITKIEVRAKNRKVKKLGAPKSVELSSVPLVKDILQNFTVVPSPPEISFRWHRLNNLSIQVQNESPQNSNGEFNISVSREGKVELVVSSVNCQSEQVTIEVETKPPEFNLSGNPIIKVWSETKYELHVPTPDGATTESTNFTILINPDDANSKWTVTNLQQEQNGYVKAQIPRNVAVFLKNQSYEILLEDVNSYRLPSEDWSSFQKVTGLCLIITTAVTLICLGYLLLAYIFKKYPFNSNSEARQRRESYQTATVTDFPNNYKRESLKQLQKKLDPEFL</sequence>
<evidence type="ECO:0000256" key="3">
    <source>
        <dbReference type="ARBA" id="ARBA00022737"/>
    </source>
</evidence>
<dbReference type="EMBL" id="JALNTZ010000006">
    <property type="protein sequence ID" value="KAJ3647536.1"/>
    <property type="molecule type" value="Genomic_DNA"/>
</dbReference>
<dbReference type="CDD" id="cd00191">
    <property type="entry name" value="TY"/>
    <property type="match status" value="1"/>
</dbReference>
<feature type="chain" id="PRO_5041451528" description="Thyroglobulin type-1 domain-containing protein" evidence="7">
    <location>
        <begin position="17"/>
        <end position="1044"/>
    </location>
</feature>
<dbReference type="InterPro" id="IPR036857">
    <property type="entry name" value="Thyroglobulin_1_sf"/>
</dbReference>
<evidence type="ECO:0000256" key="5">
    <source>
        <dbReference type="PROSITE-ProRule" id="PRU00500"/>
    </source>
</evidence>
<dbReference type="InterPro" id="IPR036116">
    <property type="entry name" value="FN3_sf"/>
</dbReference>
<comment type="caution">
    <text evidence="5">Lacks conserved residue(s) required for the propagation of feature annotation.</text>
</comment>
<dbReference type="Proteomes" id="UP001168821">
    <property type="component" value="Unassembled WGS sequence"/>
</dbReference>
<dbReference type="AlphaFoldDB" id="A0AA38I1X3"/>
<protein>
    <recommendedName>
        <fullName evidence="8">Thyroglobulin type-1 domain-containing protein</fullName>
    </recommendedName>
</protein>
<dbReference type="SUPFAM" id="SSF49265">
    <property type="entry name" value="Fibronectin type III"/>
    <property type="match status" value="1"/>
</dbReference>
<evidence type="ECO:0000256" key="6">
    <source>
        <dbReference type="SAM" id="Phobius"/>
    </source>
</evidence>
<name>A0AA38I1X3_9CUCU</name>
<dbReference type="SMART" id="SM00211">
    <property type="entry name" value="TY"/>
    <property type="match status" value="3"/>
</dbReference>
<comment type="caution">
    <text evidence="9">The sequence shown here is derived from an EMBL/GenBank/DDBJ whole genome shotgun (WGS) entry which is preliminary data.</text>
</comment>
<evidence type="ECO:0000259" key="8">
    <source>
        <dbReference type="PROSITE" id="PS51162"/>
    </source>
</evidence>
<dbReference type="InterPro" id="IPR051950">
    <property type="entry name" value="Dev_reg/Prot_inhib"/>
</dbReference>
<dbReference type="GO" id="GO:0007160">
    <property type="term" value="P:cell-matrix adhesion"/>
    <property type="evidence" value="ECO:0007669"/>
    <property type="project" value="TreeGrafter"/>
</dbReference>
<gene>
    <name evidence="9" type="ORF">Zmor_019407</name>
</gene>
<dbReference type="PROSITE" id="PS51162">
    <property type="entry name" value="THYROGLOBULIN_1_2"/>
    <property type="match status" value="2"/>
</dbReference>
<dbReference type="PANTHER" id="PTHR12352">
    <property type="entry name" value="SECRETED MODULAR CALCIUM-BINDING PROTEIN"/>
    <property type="match status" value="1"/>
</dbReference>
<dbReference type="CDD" id="cd00063">
    <property type="entry name" value="FN3"/>
    <property type="match status" value="1"/>
</dbReference>
<dbReference type="SUPFAM" id="SSF57610">
    <property type="entry name" value="Thyroglobulin type-1 domain"/>
    <property type="match status" value="4"/>
</dbReference>
<dbReference type="Gene3D" id="4.10.800.10">
    <property type="entry name" value="Thyroglobulin type-1"/>
    <property type="match status" value="2"/>
</dbReference>
<dbReference type="SMART" id="SM00060">
    <property type="entry name" value="FN3"/>
    <property type="match status" value="2"/>
</dbReference>
<accession>A0AA38I1X3</accession>
<evidence type="ECO:0000313" key="10">
    <source>
        <dbReference type="Proteomes" id="UP001168821"/>
    </source>
</evidence>
<dbReference type="Pfam" id="PF00086">
    <property type="entry name" value="Thyroglobulin_1"/>
    <property type="match status" value="2"/>
</dbReference>
<reference evidence="9" key="1">
    <citation type="journal article" date="2023" name="G3 (Bethesda)">
        <title>Whole genome assemblies of Zophobas morio and Tenebrio molitor.</title>
        <authorList>
            <person name="Kaur S."/>
            <person name="Stinson S.A."/>
            <person name="diCenzo G.C."/>
        </authorList>
    </citation>
    <scope>NUCLEOTIDE SEQUENCE</scope>
    <source>
        <strain evidence="9">QUZm001</strain>
    </source>
</reference>
<keyword evidence="10" id="KW-1185">Reference proteome</keyword>
<keyword evidence="2" id="KW-0964">Secreted</keyword>
<feature type="domain" description="Thyroglobulin type-1" evidence="8">
    <location>
        <begin position="355"/>
        <end position="412"/>
    </location>
</feature>
<feature type="transmembrane region" description="Helical" evidence="6">
    <location>
        <begin position="972"/>
        <end position="997"/>
    </location>
</feature>
<dbReference type="InterPro" id="IPR003961">
    <property type="entry name" value="FN3_dom"/>
</dbReference>
<keyword evidence="6" id="KW-0812">Transmembrane</keyword>
<dbReference type="Gene3D" id="2.60.40.10">
    <property type="entry name" value="Immunoglobulins"/>
    <property type="match status" value="1"/>
</dbReference>
<comment type="subcellular location">
    <subcellularLocation>
        <location evidence="1">Secreted</location>
    </subcellularLocation>
</comment>
<keyword evidence="7" id="KW-0732">Signal</keyword>
<dbReference type="GO" id="GO:0005615">
    <property type="term" value="C:extracellular space"/>
    <property type="evidence" value="ECO:0007669"/>
    <property type="project" value="TreeGrafter"/>
</dbReference>
<evidence type="ECO:0000256" key="1">
    <source>
        <dbReference type="ARBA" id="ARBA00004613"/>
    </source>
</evidence>
<keyword evidence="3" id="KW-0677">Repeat</keyword>
<keyword evidence="6" id="KW-1133">Transmembrane helix</keyword>
<feature type="signal peptide" evidence="7">
    <location>
        <begin position="1"/>
        <end position="16"/>
    </location>
</feature>
<feature type="domain" description="Thyroglobulin type-1" evidence="8">
    <location>
        <begin position="125"/>
        <end position="196"/>
    </location>
</feature>
<dbReference type="GO" id="GO:0005604">
    <property type="term" value="C:basement membrane"/>
    <property type="evidence" value="ECO:0007669"/>
    <property type="project" value="TreeGrafter"/>
</dbReference>